<proteinExistence type="predicted"/>
<evidence type="ECO:0000256" key="4">
    <source>
        <dbReference type="ARBA" id="ARBA00023163"/>
    </source>
</evidence>
<sequence length="93" mass="10245">MTVKTIRYYSNQGLLPPAAIAKAGYRLYSDRELERLYQIMGLRSLGTSGQQIRLILGGQVSLRELLNSNSRGNHKAGTDAKPCARGATHGRTR</sequence>
<dbReference type="Proteomes" id="UP000242705">
    <property type="component" value="Unassembled WGS sequence"/>
</dbReference>
<keyword evidence="2" id="KW-0805">Transcription regulation</keyword>
<dbReference type="GO" id="GO:0003677">
    <property type="term" value="F:DNA binding"/>
    <property type="evidence" value="ECO:0007669"/>
    <property type="project" value="UniProtKB-KW"/>
</dbReference>
<organism evidence="7 8">
    <name type="scientific">Sulfobacillus thermosulfidooxidans</name>
    <dbReference type="NCBI Taxonomy" id="28034"/>
    <lineage>
        <taxon>Bacteria</taxon>
        <taxon>Bacillati</taxon>
        <taxon>Bacillota</taxon>
        <taxon>Clostridia</taxon>
        <taxon>Eubacteriales</taxon>
        <taxon>Clostridiales Family XVII. Incertae Sedis</taxon>
        <taxon>Sulfobacillus</taxon>
    </lineage>
</organism>
<dbReference type="InterPro" id="IPR000551">
    <property type="entry name" value="MerR-type_HTH_dom"/>
</dbReference>
<keyword evidence="1" id="KW-0678">Repressor</keyword>
<dbReference type="InterPro" id="IPR009061">
    <property type="entry name" value="DNA-bd_dom_put_sf"/>
</dbReference>
<keyword evidence="3" id="KW-0238">DNA-binding</keyword>
<feature type="region of interest" description="Disordered" evidence="5">
    <location>
        <begin position="68"/>
        <end position="93"/>
    </location>
</feature>
<dbReference type="PRINTS" id="PR00040">
    <property type="entry name" value="HTHMERR"/>
</dbReference>
<name>A0A2T2X4X6_SULTH</name>
<keyword evidence="4" id="KW-0804">Transcription</keyword>
<dbReference type="GO" id="GO:0003700">
    <property type="term" value="F:DNA-binding transcription factor activity"/>
    <property type="evidence" value="ECO:0007669"/>
    <property type="project" value="InterPro"/>
</dbReference>
<dbReference type="AlphaFoldDB" id="A0A2T2X4X6"/>
<comment type="caution">
    <text evidence="7">The sequence shown here is derived from an EMBL/GenBank/DDBJ whole genome shotgun (WGS) entry which is preliminary data.</text>
</comment>
<evidence type="ECO:0000256" key="3">
    <source>
        <dbReference type="ARBA" id="ARBA00023125"/>
    </source>
</evidence>
<dbReference type="PROSITE" id="PS50937">
    <property type="entry name" value="HTH_MERR_2"/>
    <property type="match status" value="1"/>
</dbReference>
<evidence type="ECO:0000313" key="7">
    <source>
        <dbReference type="EMBL" id="PSR29561.1"/>
    </source>
</evidence>
<dbReference type="Gene3D" id="1.10.1660.10">
    <property type="match status" value="1"/>
</dbReference>
<feature type="domain" description="HTH merR-type" evidence="6">
    <location>
        <begin position="1"/>
        <end position="58"/>
    </location>
</feature>
<evidence type="ECO:0000256" key="5">
    <source>
        <dbReference type="SAM" id="MobiDB-lite"/>
    </source>
</evidence>
<dbReference type="PANTHER" id="PTHR30204">
    <property type="entry name" value="REDOX-CYCLING DRUG-SENSING TRANSCRIPTIONAL ACTIVATOR SOXR"/>
    <property type="match status" value="1"/>
</dbReference>
<dbReference type="EMBL" id="PXYX01000002">
    <property type="protein sequence ID" value="PSR29561.1"/>
    <property type="molecule type" value="Genomic_DNA"/>
</dbReference>
<dbReference type="SMART" id="SM00422">
    <property type="entry name" value="HTH_MERR"/>
    <property type="match status" value="1"/>
</dbReference>
<accession>A0A2T2X4X6</accession>
<reference evidence="7 8" key="1">
    <citation type="journal article" date="2014" name="BMC Genomics">
        <title>Comparison of environmental and isolate Sulfobacillus genomes reveals diverse carbon, sulfur, nitrogen, and hydrogen metabolisms.</title>
        <authorList>
            <person name="Justice N.B."/>
            <person name="Norman A."/>
            <person name="Brown C.T."/>
            <person name="Singh A."/>
            <person name="Thomas B.C."/>
            <person name="Banfield J.F."/>
        </authorList>
    </citation>
    <scope>NUCLEOTIDE SEQUENCE [LARGE SCALE GENOMIC DNA]</scope>
    <source>
        <strain evidence="7">AMDSBA5</strain>
    </source>
</reference>
<evidence type="ECO:0000313" key="8">
    <source>
        <dbReference type="Proteomes" id="UP000242705"/>
    </source>
</evidence>
<protein>
    <recommendedName>
        <fullName evidence="6">HTH merR-type domain-containing protein</fullName>
    </recommendedName>
</protein>
<evidence type="ECO:0000256" key="1">
    <source>
        <dbReference type="ARBA" id="ARBA00022491"/>
    </source>
</evidence>
<dbReference type="SUPFAM" id="SSF46955">
    <property type="entry name" value="Putative DNA-binding domain"/>
    <property type="match status" value="1"/>
</dbReference>
<gene>
    <name evidence="7" type="ORF">C7B47_02245</name>
</gene>
<evidence type="ECO:0000259" key="6">
    <source>
        <dbReference type="PROSITE" id="PS50937"/>
    </source>
</evidence>
<dbReference type="Pfam" id="PF13411">
    <property type="entry name" value="MerR_1"/>
    <property type="match status" value="1"/>
</dbReference>
<dbReference type="PANTHER" id="PTHR30204:SF69">
    <property type="entry name" value="MERR-FAMILY TRANSCRIPTIONAL REGULATOR"/>
    <property type="match status" value="1"/>
</dbReference>
<dbReference type="InterPro" id="IPR047057">
    <property type="entry name" value="MerR_fam"/>
</dbReference>
<evidence type="ECO:0000256" key="2">
    <source>
        <dbReference type="ARBA" id="ARBA00023015"/>
    </source>
</evidence>